<organism evidence="2">
    <name type="scientific">uncultured Microbacterium sp</name>
    <dbReference type="NCBI Taxonomy" id="191216"/>
    <lineage>
        <taxon>Bacteria</taxon>
        <taxon>Bacillati</taxon>
        <taxon>Actinomycetota</taxon>
        <taxon>Actinomycetes</taxon>
        <taxon>Micrococcales</taxon>
        <taxon>Microbacteriaceae</taxon>
        <taxon>Microbacterium</taxon>
        <taxon>environmental samples</taxon>
    </lineage>
</organism>
<gene>
    <name evidence="2" type="ORF">MIPYR_90077</name>
</gene>
<dbReference type="RefSeq" id="WP_295578333.1">
    <property type="nucleotide sequence ID" value="NZ_FLQR01000013.1"/>
</dbReference>
<proteinExistence type="predicted"/>
<reference evidence="2" key="1">
    <citation type="submission" date="2016-03" db="EMBL/GenBank/DDBJ databases">
        <authorList>
            <person name="Ploux O."/>
        </authorList>
    </citation>
    <scope>NUCLEOTIDE SEQUENCE</scope>
    <source>
        <strain evidence="2">UC1</strain>
    </source>
</reference>
<keyword evidence="1" id="KW-1133">Transmembrane helix</keyword>
<name>A0A1Y5PGC3_9MICO</name>
<dbReference type="AlphaFoldDB" id="A0A1Y5PGC3"/>
<dbReference type="EMBL" id="FLQR01000013">
    <property type="protein sequence ID" value="SBS75161.1"/>
    <property type="molecule type" value="Genomic_DNA"/>
</dbReference>
<feature type="transmembrane region" description="Helical" evidence="1">
    <location>
        <begin position="31"/>
        <end position="48"/>
    </location>
</feature>
<evidence type="ECO:0000313" key="2">
    <source>
        <dbReference type="EMBL" id="SBS75161.1"/>
    </source>
</evidence>
<evidence type="ECO:0000256" key="1">
    <source>
        <dbReference type="SAM" id="Phobius"/>
    </source>
</evidence>
<protein>
    <submittedName>
        <fullName evidence="2">Uncharacterized protein</fullName>
    </submittedName>
</protein>
<sequence>MFIVYLVLFLLGFYLFGLAFAIDSDPSGYIFVAGILSVSLAVALLFHLPSAADRSKR</sequence>
<keyword evidence="1" id="KW-0812">Transmembrane</keyword>
<accession>A0A1Y5PGC3</accession>
<keyword evidence="1" id="KW-0472">Membrane</keyword>